<dbReference type="InterPro" id="IPR046219">
    <property type="entry name" value="DUF6252"/>
</dbReference>
<evidence type="ECO:0000313" key="1">
    <source>
        <dbReference type="EMBL" id="RMB58014.1"/>
    </source>
</evidence>
<dbReference type="EMBL" id="REFV01000009">
    <property type="protein sequence ID" value="RMB58014.1"/>
    <property type="molecule type" value="Genomic_DNA"/>
</dbReference>
<evidence type="ECO:0000313" key="2">
    <source>
        <dbReference type="Proteomes" id="UP000281985"/>
    </source>
</evidence>
<dbReference type="PROSITE" id="PS51257">
    <property type="entry name" value="PROKAR_LIPOPROTEIN"/>
    <property type="match status" value="1"/>
</dbReference>
<dbReference type="AlphaFoldDB" id="A0A3M0FZB4"/>
<proteinExistence type="predicted"/>
<keyword evidence="2" id="KW-1185">Reference proteome</keyword>
<reference evidence="1 2" key="1">
    <citation type="submission" date="2018-10" db="EMBL/GenBank/DDBJ databases">
        <title>Dokdonia luteus sp. nov., isolated from sea water.</title>
        <authorList>
            <person name="Zhou L.Y."/>
            <person name="Du Z.J."/>
        </authorList>
    </citation>
    <scope>NUCLEOTIDE SEQUENCE [LARGE SCALE GENOMIC DNA]</scope>
    <source>
        <strain evidence="1 2">SH27</strain>
    </source>
</reference>
<accession>A0A3M0FZB4</accession>
<name>A0A3M0FZB4_9FLAO</name>
<comment type="caution">
    <text evidence="1">The sequence shown here is derived from an EMBL/GenBank/DDBJ whole genome shotgun (WGS) entry which is preliminary data.</text>
</comment>
<dbReference type="Pfam" id="PF19765">
    <property type="entry name" value="DUF6252"/>
    <property type="match status" value="1"/>
</dbReference>
<gene>
    <name evidence="1" type="ORF">EAX61_10370</name>
</gene>
<protein>
    <submittedName>
        <fullName evidence="1">Uncharacterized protein</fullName>
    </submittedName>
</protein>
<dbReference type="Proteomes" id="UP000281985">
    <property type="component" value="Unassembled WGS sequence"/>
</dbReference>
<organism evidence="1 2">
    <name type="scientific">Dokdonia sinensis</name>
    <dbReference type="NCBI Taxonomy" id="2479847"/>
    <lineage>
        <taxon>Bacteria</taxon>
        <taxon>Pseudomonadati</taxon>
        <taxon>Bacteroidota</taxon>
        <taxon>Flavobacteriia</taxon>
        <taxon>Flavobacteriales</taxon>
        <taxon>Flavobacteriaceae</taxon>
        <taxon>Dokdonia</taxon>
    </lineage>
</organism>
<sequence length="157" mass="17018">MDLNIKTMKTIFNLGMVGLLILFLLSCGNDKKAPTLMKNTFTASVNGTSYEAKFASGFISPITKTLLLTGAQGDGEDIQLFLPQDIATGAYTYELPVQGKYQKTDEDAGIATEGTLVITEHNKDKKYIAGRFDFKTKPVLTSGSSATLSDGEFSVHY</sequence>